<keyword evidence="5 7" id="KW-1133">Transmembrane helix</keyword>
<comment type="subcellular location">
    <subcellularLocation>
        <location evidence="1">Cell membrane</location>
        <topology evidence="1">Multi-pass membrane protein</topology>
    </subcellularLocation>
</comment>
<feature type="transmembrane region" description="Helical" evidence="7">
    <location>
        <begin position="12"/>
        <end position="31"/>
    </location>
</feature>
<protein>
    <submittedName>
        <fullName evidence="10">ATPase and permease component (MdlB)</fullName>
    </submittedName>
</protein>
<feature type="domain" description="ABC transmembrane type-1" evidence="9">
    <location>
        <begin position="16"/>
        <end position="297"/>
    </location>
</feature>
<accession>A0ABM9N2X5</accession>
<feature type="domain" description="ABC transporter" evidence="8">
    <location>
        <begin position="330"/>
        <end position="565"/>
    </location>
</feature>
<dbReference type="SUPFAM" id="SSF90123">
    <property type="entry name" value="ABC transporter transmembrane region"/>
    <property type="match status" value="1"/>
</dbReference>
<dbReference type="PANTHER" id="PTHR43394:SF1">
    <property type="entry name" value="ATP-BINDING CASSETTE SUB-FAMILY B MEMBER 10, MITOCHONDRIAL"/>
    <property type="match status" value="1"/>
</dbReference>
<dbReference type="SUPFAM" id="SSF52540">
    <property type="entry name" value="P-loop containing nucleoside triphosphate hydrolases"/>
    <property type="match status" value="1"/>
</dbReference>
<dbReference type="Pfam" id="PF00664">
    <property type="entry name" value="ABC_membrane"/>
    <property type="match status" value="1"/>
</dbReference>
<sequence>MQILIKHAKPYRGLLIASVLAVVVMAGASLWQPHLFQKMISAILADDKSKLLGLGIQLIVVALLGIAAGVLNTILAGKVSQGMAADIRAEEYAKIQSFSFGNIEKFSAGNLVVRMTNDVNQVQQLMMMLLSTVLRIPILFIGAIVLAIYTIPSLWWIIVLMIVLIVASSAGIFAKLGKSFAKIQSLIDTNNTLAKENLQGVRVVKSFNQEGNETQRFTDNTDELIRVNIKIGYLFNFTFPIFMIISNSAITAAILLVGKDIVKHPENLAAISPFVSYLTQLLMAIMIGGMVSTFASRGFVSLGRIKQVLDTKPDVTYDPEAPAENLSGSVAFKDVSFTYPGDEKPALKHVSFSIKPGEMVGIVGATGSGKTTMAQLIPRLYDPTEGEVDVGGVNLKKVNEASLRKTVSLVLQKAILFSGSIADNLRHGKPDATPADMQRAAEIAQAAEFVDRYDDGFDHEVDERSANFSGGQKQRLSIARGVIGKPKILILDDSTSALDAHSEKLVQEALNQDLKGTTTMVIAEKISSVIKADRILVMDHGELVAEGKHEELVEKSSIYREIYTTQKAKEEEA</sequence>
<dbReference type="InterPro" id="IPR027417">
    <property type="entry name" value="P-loop_NTPase"/>
</dbReference>
<evidence type="ECO:0000259" key="9">
    <source>
        <dbReference type="PROSITE" id="PS50929"/>
    </source>
</evidence>
<dbReference type="PROSITE" id="PS00211">
    <property type="entry name" value="ABC_TRANSPORTER_1"/>
    <property type="match status" value="1"/>
</dbReference>
<keyword evidence="4" id="KW-0067">ATP-binding</keyword>
<dbReference type="InterPro" id="IPR003439">
    <property type="entry name" value="ABC_transporter-like_ATP-bd"/>
</dbReference>
<keyword evidence="11" id="KW-1185">Reference proteome</keyword>
<dbReference type="Gene3D" id="1.20.1560.10">
    <property type="entry name" value="ABC transporter type 1, transmembrane domain"/>
    <property type="match status" value="1"/>
</dbReference>
<proteinExistence type="predicted"/>
<comment type="caution">
    <text evidence="10">The sequence shown here is derived from an EMBL/GenBank/DDBJ whole genome shotgun (WGS) entry which is preliminary data.</text>
</comment>
<dbReference type="PANTHER" id="PTHR43394">
    <property type="entry name" value="ATP-DEPENDENT PERMEASE MDL1, MITOCHONDRIAL"/>
    <property type="match status" value="1"/>
</dbReference>
<keyword evidence="6 7" id="KW-0472">Membrane</keyword>
<dbReference type="InterPro" id="IPR011527">
    <property type="entry name" value="ABC1_TM_dom"/>
</dbReference>
<dbReference type="RefSeq" id="WP_349641059.1">
    <property type="nucleotide sequence ID" value="NZ_CAWVOH010000001.1"/>
</dbReference>
<dbReference type="InterPro" id="IPR017871">
    <property type="entry name" value="ABC_transporter-like_CS"/>
</dbReference>
<feature type="transmembrane region" description="Helical" evidence="7">
    <location>
        <begin position="154"/>
        <end position="174"/>
    </location>
</feature>
<evidence type="ECO:0000256" key="5">
    <source>
        <dbReference type="ARBA" id="ARBA00022989"/>
    </source>
</evidence>
<evidence type="ECO:0000256" key="7">
    <source>
        <dbReference type="SAM" id="Phobius"/>
    </source>
</evidence>
<evidence type="ECO:0000259" key="8">
    <source>
        <dbReference type="PROSITE" id="PS50893"/>
    </source>
</evidence>
<evidence type="ECO:0000313" key="11">
    <source>
        <dbReference type="Proteomes" id="UP001314241"/>
    </source>
</evidence>
<feature type="transmembrane region" description="Helical" evidence="7">
    <location>
        <begin position="125"/>
        <end position="148"/>
    </location>
</feature>
<evidence type="ECO:0000256" key="1">
    <source>
        <dbReference type="ARBA" id="ARBA00004651"/>
    </source>
</evidence>
<feature type="transmembrane region" description="Helical" evidence="7">
    <location>
        <begin position="51"/>
        <end position="75"/>
    </location>
</feature>
<dbReference type="EMBL" id="CAWVOH010000001">
    <property type="protein sequence ID" value="CAK8053491.1"/>
    <property type="molecule type" value="Genomic_DNA"/>
</dbReference>
<evidence type="ECO:0000256" key="4">
    <source>
        <dbReference type="ARBA" id="ARBA00022840"/>
    </source>
</evidence>
<feature type="transmembrane region" description="Helical" evidence="7">
    <location>
        <begin position="233"/>
        <end position="257"/>
    </location>
</feature>
<dbReference type="CDD" id="cd18548">
    <property type="entry name" value="ABC_6TM_Tm287_like"/>
    <property type="match status" value="1"/>
</dbReference>
<reference evidence="10 11" key="1">
    <citation type="submission" date="2024-01" db="EMBL/GenBank/DDBJ databases">
        <authorList>
            <person name="Botero Cardona J."/>
        </authorList>
    </citation>
    <scope>NUCLEOTIDE SEQUENCE [LARGE SCALE GENOMIC DNA]</scope>
    <source>
        <strain evidence="10 11">LMG 33000</strain>
    </source>
</reference>
<organism evidence="10 11">
    <name type="scientific">Eupransor demetentiae</name>
    <dbReference type="NCBI Taxonomy" id="3109584"/>
    <lineage>
        <taxon>Bacteria</taxon>
        <taxon>Bacillati</taxon>
        <taxon>Bacillota</taxon>
        <taxon>Bacilli</taxon>
        <taxon>Lactobacillales</taxon>
        <taxon>Lactobacillaceae</taxon>
        <taxon>Eupransor</taxon>
    </lineage>
</organism>
<dbReference type="InterPro" id="IPR003593">
    <property type="entry name" value="AAA+_ATPase"/>
</dbReference>
<keyword evidence="2 7" id="KW-0812">Transmembrane</keyword>
<name>A0ABM9N2X5_9LACO</name>
<gene>
    <name evidence="10" type="ORF">R54876_GBNLAHCA_00046</name>
</gene>
<evidence type="ECO:0000313" key="10">
    <source>
        <dbReference type="EMBL" id="CAK8053491.1"/>
    </source>
</evidence>
<evidence type="ECO:0000256" key="2">
    <source>
        <dbReference type="ARBA" id="ARBA00022692"/>
    </source>
</evidence>
<evidence type="ECO:0000256" key="6">
    <source>
        <dbReference type="ARBA" id="ARBA00023136"/>
    </source>
</evidence>
<dbReference type="InterPro" id="IPR039421">
    <property type="entry name" value="Type_1_exporter"/>
</dbReference>
<feature type="transmembrane region" description="Helical" evidence="7">
    <location>
        <begin position="277"/>
        <end position="296"/>
    </location>
</feature>
<keyword evidence="3" id="KW-0547">Nucleotide-binding</keyword>
<dbReference type="PROSITE" id="PS50893">
    <property type="entry name" value="ABC_TRANSPORTER_2"/>
    <property type="match status" value="1"/>
</dbReference>
<dbReference type="InterPro" id="IPR036640">
    <property type="entry name" value="ABC1_TM_sf"/>
</dbReference>
<dbReference type="Proteomes" id="UP001314241">
    <property type="component" value="Unassembled WGS sequence"/>
</dbReference>
<dbReference type="Pfam" id="PF00005">
    <property type="entry name" value="ABC_tran"/>
    <property type="match status" value="1"/>
</dbReference>
<evidence type="ECO:0000256" key="3">
    <source>
        <dbReference type="ARBA" id="ARBA00022741"/>
    </source>
</evidence>
<dbReference type="Gene3D" id="3.40.50.300">
    <property type="entry name" value="P-loop containing nucleotide triphosphate hydrolases"/>
    <property type="match status" value="1"/>
</dbReference>
<dbReference type="PROSITE" id="PS50929">
    <property type="entry name" value="ABC_TM1F"/>
    <property type="match status" value="1"/>
</dbReference>
<dbReference type="SMART" id="SM00382">
    <property type="entry name" value="AAA"/>
    <property type="match status" value="1"/>
</dbReference>